<keyword evidence="5" id="KW-0130">Cell adhesion</keyword>
<accession>A0A5N5TJZ9</accession>
<evidence type="ECO:0000313" key="6">
    <source>
        <dbReference type="EMBL" id="KAB7506476.1"/>
    </source>
</evidence>
<feature type="repeat" description="FG-GAP" evidence="4">
    <location>
        <begin position="163"/>
        <end position="221"/>
    </location>
</feature>
<evidence type="ECO:0000256" key="4">
    <source>
        <dbReference type="PROSITE-ProRule" id="PRU00803"/>
    </source>
</evidence>
<comment type="caution">
    <text evidence="6">The sequence shown here is derived from an EMBL/GenBank/DDBJ whole genome shotgun (WGS) entry which is preliminary data.</text>
</comment>
<comment type="subcellular location">
    <subcellularLocation>
        <location evidence="5">Membrane</location>
        <topology evidence="5">Single-pass type I membrane protein</topology>
    </subcellularLocation>
</comment>
<dbReference type="GO" id="GO:0033627">
    <property type="term" value="P:cell adhesion mediated by integrin"/>
    <property type="evidence" value="ECO:0007669"/>
    <property type="project" value="TreeGrafter"/>
</dbReference>
<evidence type="ECO:0000256" key="3">
    <source>
        <dbReference type="ARBA" id="ARBA00023180"/>
    </source>
</evidence>
<dbReference type="SMART" id="SM00191">
    <property type="entry name" value="Int_alpha"/>
    <property type="match status" value="2"/>
</dbReference>
<dbReference type="GO" id="GO:0007160">
    <property type="term" value="P:cell-matrix adhesion"/>
    <property type="evidence" value="ECO:0007669"/>
    <property type="project" value="TreeGrafter"/>
</dbReference>
<dbReference type="AlphaFoldDB" id="A0A5N5TJZ9"/>
<protein>
    <submittedName>
        <fullName evidence="6">Integrin alpha-PS5</fullName>
    </submittedName>
</protein>
<comment type="similarity">
    <text evidence="5">Belongs to the integrin alpha chain family.</text>
</comment>
<dbReference type="PROSITE" id="PS51470">
    <property type="entry name" value="FG_GAP"/>
    <property type="match status" value="2"/>
</dbReference>
<dbReference type="EMBL" id="SEYY01000789">
    <property type="protein sequence ID" value="KAB7506476.1"/>
    <property type="molecule type" value="Genomic_DNA"/>
</dbReference>
<dbReference type="GO" id="GO:0098609">
    <property type="term" value="P:cell-cell adhesion"/>
    <property type="evidence" value="ECO:0007669"/>
    <property type="project" value="TreeGrafter"/>
</dbReference>
<dbReference type="InterPro" id="IPR028994">
    <property type="entry name" value="Integrin_alpha_N"/>
</dbReference>
<dbReference type="InterPro" id="IPR013517">
    <property type="entry name" value="FG-GAP"/>
</dbReference>
<gene>
    <name evidence="6" type="primary">ItgaPS5</name>
    <name evidence="6" type="ORF">Anas_02834</name>
</gene>
<reference evidence="6 7" key="1">
    <citation type="journal article" date="2019" name="PLoS Biol.">
        <title>Sex chromosomes control vertical transmission of feminizing Wolbachia symbionts in an isopod.</title>
        <authorList>
            <person name="Becking T."/>
            <person name="Chebbi M.A."/>
            <person name="Giraud I."/>
            <person name="Moumen B."/>
            <person name="Laverre T."/>
            <person name="Caubet Y."/>
            <person name="Peccoud J."/>
            <person name="Gilbert C."/>
            <person name="Cordaux R."/>
        </authorList>
    </citation>
    <scope>NUCLEOTIDE SEQUENCE [LARGE SCALE GENOMIC DNA]</scope>
    <source>
        <strain evidence="6">ANa2</strain>
        <tissue evidence="6">Whole body excluding digestive tract and cuticle</tissue>
    </source>
</reference>
<keyword evidence="1" id="KW-0732">Signal</keyword>
<dbReference type="Pfam" id="PF01839">
    <property type="entry name" value="FG-GAP"/>
    <property type="match status" value="2"/>
</dbReference>
<keyword evidence="2" id="KW-0677">Repeat</keyword>
<dbReference type="GO" id="GO:0005178">
    <property type="term" value="F:integrin binding"/>
    <property type="evidence" value="ECO:0007669"/>
    <property type="project" value="TreeGrafter"/>
</dbReference>
<dbReference type="OrthoDB" id="5573735at2759"/>
<keyword evidence="7" id="KW-1185">Reference proteome</keyword>
<organism evidence="6 7">
    <name type="scientific">Armadillidium nasatum</name>
    <dbReference type="NCBI Taxonomy" id="96803"/>
    <lineage>
        <taxon>Eukaryota</taxon>
        <taxon>Metazoa</taxon>
        <taxon>Ecdysozoa</taxon>
        <taxon>Arthropoda</taxon>
        <taxon>Crustacea</taxon>
        <taxon>Multicrustacea</taxon>
        <taxon>Malacostraca</taxon>
        <taxon>Eumalacostraca</taxon>
        <taxon>Peracarida</taxon>
        <taxon>Isopoda</taxon>
        <taxon>Oniscidea</taxon>
        <taxon>Crinocheta</taxon>
        <taxon>Armadillidiidae</taxon>
        <taxon>Armadillidium</taxon>
    </lineage>
</organism>
<evidence type="ECO:0000256" key="2">
    <source>
        <dbReference type="ARBA" id="ARBA00022737"/>
    </source>
</evidence>
<dbReference type="Gene3D" id="2.130.10.130">
    <property type="entry name" value="Integrin alpha, N-terminal"/>
    <property type="match status" value="1"/>
</dbReference>
<proteinExistence type="inferred from homology"/>
<dbReference type="PANTHER" id="PTHR23220">
    <property type="entry name" value="INTEGRIN ALPHA"/>
    <property type="match status" value="1"/>
</dbReference>
<keyword evidence="3" id="KW-0325">Glycoprotein</keyword>
<dbReference type="SUPFAM" id="SSF69318">
    <property type="entry name" value="Integrin alpha N-terminal domain"/>
    <property type="match status" value="1"/>
</dbReference>
<dbReference type="PRINTS" id="PR01185">
    <property type="entry name" value="INTEGRINA"/>
</dbReference>
<dbReference type="PANTHER" id="PTHR23220:SF133">
    <property type="entry name" value="INTEGRIN ALPHA-PS2"/>
    <property type="match status" value="1"/>
</dbReference>
<dbReference type="GO" id="GO:0008305">
    <property type="term" value="C:integrin complex"/>
    <property type="evidence" value="ECO:0007669"/>
    <property type="project" value="InterPro"/>
</dbReference>
<dbReference type="InterPro" id="IPR000413">
    <property type="entry name" value="Integrin_alpha"/>
</dbReference>
<dbReference type="GO" id="GO:0007229">
    <property type="term" value="P:integrin-mediated signaling pathway"/>
    <property type="evidence" value="ECO:0007669"/>
    <property type="project" value="UniProtKB-KW"/>
</dbReference>
<name>A0A5N5TJZ9_9CRUS</name>
<dbReference type="Proteomes" id="UP000326759">
    <property type="component" value="Unassembled WGS sequence"/>
</dbReference>
<evidence type="ECO:0000313" key="7">
    <source>
        <dbReference type="Proteomes" id="UP000326759"/>
    </source>
</evidence>
<feature type="repeat" description="FG-GAP" evidence="4">
    <location>
        <begin position="233"/>
        <end position="289"/>
    </location>
</feature>
<evidence type="ECO:0000256" key="1">
    <source>
        <dbReference type="ARBA" id="ARBA00022729"/>
    </source>
</evidence>
<dbReference type="GO" id="GO:0009897">
    <property type="term" value="C:external side of plasma membrane"/>
    <property type="evidence" value="ECO:0007669"/>
    <property type="project" value="TreeGrafter"/>
</dbReference>
<sequence>MDALHLILICNSFRHLFTIKWIEILNTGNVLGKNSILAKSLVKQVRDSFPLEKAFLQKLSARSLTGMILFGCLTCTWDTQLKKDTSMDKMASPSECQELRKFRVRTTGENFVVNPMVTIHVRGEKTLQLWTTLSPPRNEFGLLDSDLEQFLISGSISDTYIKEVFYNVWLFSYFGYSVTVADVDGNELDDVIIGAPFYHNETNYDQGAILVYLQFKKEEKGADNQHYYMSLESSKSLRVGLTDQGRFGSSVSNVKDLDGDGIDDIAVGAPFAENGYVYIYLGSPEGLSEIPHQVKSCEPWTILSGGRNLKGFGSSFASINPSSNSVKQKDLAIGAFPSDAVVIIKSKVMISVDWDVDFPSKMDLKSKYVNFTK</sequence>
<keyword evidence="5 6" id="KW-0401">Integrin</keyword>
<keyword evidence="5" id="KW-0675">Receptor</keyword>
<dbReference type="InterPro" id="IPR013519">
    <property type="entry name" value="Int_alpha_beta-p"/>
</dbReference>
<evidence type="ECO:0000256" key="5">
    <source>
        <dbReference type="RuleBase" id="RU003762"/>
    </source>
</evidence>